<dbReference type="InterPro" id="IPR004089">
    <property type="entry name" value="MCPsignal_dom"/>
</dbReference>
<evidence type="ECO:0000313" key="11">
    <source>
        <dbReference type="Proteomes" id="UP000214688"/>
    </source>
</evidence>
<dbReference type="Gene3D" id="1.10.287.950">
    <property type="entry name" value="Methyl-accepting chemotaxis protein"/>
    <property type="match status" value="1"/>
</dbReference>
<evidence type="ECO:0000259" key="8">
    <source>
        <dbReference type="PROSITE" id="PS50111"/>
    </source>
</evidence>
<evidence type="ECO:0000256" key="5">
    <source>
        <dbReference type="ARBA" id="ARBA00029447"/>
    </source>
</evidence>
<dbReference type="OrthoDB" id="2379189at2"/>
<feature type="domain" description="Methyl-accepting transducer" evidence="8">
    <location>
        <begin position="295"/>
        <end position="531"/>
    </location>
</feature>
<dbReference type="Pfam" id="PF00672">
    <property type="entry name" value="HAMP"/>
    <property type="match status" value="1"/>
</dbReference>
<dbReference type="SMART" id="SM00304">
    <property type="entry name" value="HAMP"/>
    <property type="match status" value="1"/>
</dbReference>
<dbReference type="PROSITE" id="PS50885">
    <property type="entry name" value="HAMP"/>
    <property type="match status" value="1"/>
</dbReference>
<dbReference type="Pfam" id="PF00015">
    <property type="entry name" value="MCPsignal"/>
    <property type="match status" value="1"/>
</dbReference>
<dbReference type="PANTHER" id="PTHR32089">
    <property type="entry name" value="METHYL-ACCEPTING CHEMOTAXIS PROTEIN MCPB"/>
    <property type="match status" value="1"/>
</dbReference>
<proteinExistence type="inferred from homology"/>
<keyword evidence="3 7" id="KW-0472">Membrane</keyword>
<keyword evidence="7" id="KW-0812">Transmembrane</keyword>
<dbReference type="KEGG" id="tab:CIG75_16515"/>
<accession>A0A223D471</accession>
<dbReference type="PRINTS" id="PR00260">
    <property type="entry name" value="CHEMTRNSDUCR"/>
</dbReference>
<keyword evidence="7" id="KW-1133">Transmembrane helix</keyword>
<dbReference type="GO" id="GO:0004888">
    <property type="term" value="F:transmembrane signaling receptor activity"/>
    <property type="evidence" value="ECO:0007669"/>
    <property type="project" value="InterPro"/>
</dbReference>
<dbReference type="Proteomes" id="UP000214688">
    <property type="component" value="Chromosome"/>
</dbReference>
<dbReference type="GO" id="GO:0007165">
    <property type="term" value="P:signal transduction"/>
    <property type="evidence" value="ECO:0007669"/>
    <property type="project" value="UniProtKB-KW"/>
</dbReference>
<organism evidence="10 11">
    <name type="scientific">Tumebacillus algifaecis</name>
    <dbReference type="NCBI Taxonomy" id="1214604"/>
    <lineage>
        <taxon>Bacteria</taxon>
        <taxon>Bacillati</taxon>
        <taxon>Bacillota</taxon>
        <taxon>Bacilli</taxon>
        <taxon>Bacillales</taxon>
        <taxon>Alicyclobacillaceae</taxon>
        <taxon>Tumebacillus</taxon>
    </lineage>
</organism>
<dbReference type="Pfam" id="PF12729">
    <property type="entry name" value="4HB_MCP_1"/>
    <property type="match status" value="1"/>
</dbReference>
<dbReference type="InterPro" id="IPR004090">
    <property type="entry name" value="Chemotax_Me-accpt_rcpt"/>
</dbReference>
<feature type="domain" description="HAMP" evidence="9">
    <location>
        <begin position="223"/>
        <end position="276"/>
    </location>
</feature>
<gene>
    <name evidence="10" type="ORF">CIG75_16515</name>
</gene>
<dbReference type="PROSITE" id="PS50111">
    <property type="entry name" value="CHEMOTAXIS_TRANSDUC_2"/>
    <property type="match status" value="1"/>
</dbReference>
<keyword evidence="11" id="KW-1185">Reference proteome</keyword>
<comment type="subcellular location">
    <subcellularLocation>
        <location evidence="1">Cell membrane</location>
    </subcellularLocation>
</comment>
<feature type="transmembrane region" description="Helical" evidence="7">
    <location>
        <begin position="201"/>
        <end position="221"/>
    </location>
</feature>
<evidence type="ECO:0000256" key="2">
    <source>
        <dbReference type="ARBA" id="ARBA00022475"/>
    </source>
</evidence>
<dbReference type="InterPro" id="IPR024478">
    <property type="entry name" value="HlyB_4HB_MCP"/>
</dbReference>
<dbReference type="CDD" id="cd11386">
    <property type="entry name" value="MCP_signal"/>
    <property type="match status" value="1"/>
</dbReference>
<evidence type="ECO:0000313" key="10">
    <source>
        <dbReference type="EMBL" id="ASS76398.1"/>
    </source>
</evidence>
<evidence type="ECO:0000256" key="1">
    <source>
        <dbReference type="ARBA" id="ARBA00004236"/>
    </source>
</evidence>
<dbReference type="GO" id="GO:0006935">
    <property type="term" value="P:chemotaxis"/>
    <property type="evidence" value="ECO:0007669"/>
    <property type="project" value="InterPro"/>
</dbReference>
<dbReference type="AlphaFoldDB" id="A0A223D471"/>
<evidence type="ECO:0000256" key="6">
    <source>
        <dbReference type="PROSITE-ProRule" id="PRU00284"/>
    </source>
</evidence>
<dbReference type="SMART" id="SM00283">
    <property type="entry name" value="MA"/>
    <property type="match status" value="1"/>
</dbReference>
<keyword evidence="4 6" id="KW-0807">Transducer</keyword>
<dbReference type="GO" id="GO:0005886">
    <property type="term" value="C:plasma membrane"/>
    <property type="evidence" value="ECO:0007669"/>
    <property type="project" value="UniProtKB-SubCell"/>
</dbReference>
<reference evidence="10 11" key="1">
    <citation type="journal article" date="2015" name="Int. J. Syst. Evol. Microbiol.">
        <title>Tumebacillus algifaecis sp. nov., isolated from decomposing algal scum.</title>
        <authorList>
            <person name="Wu Y.F."/>
            <person name="Zhang B."/>
            <person name="Xing P."/>
            <person name="Wu Q.L."/>
            <person name="Liu S.J."/>
        </authorList>
    </citation>
    <scope>NUCLEOTIDE SEQUENCE [LARGE SCALE GENOMIC DNA]</scope>
    <source>
        <strain evidence="10 11">THMBR28</strain>
    </source>
</reference>
<evidence type="ECO:0000256" key="4">
    <source>
        <dbReference type="ARBA" id="ARBA00023224"/>
    </source>
</evidence>
<dbReference type="EMBL" id="CP022657">
    <property type="protein sequence ID" value="ASS76398.1"/>
    <property type="molecule type" value="Genomic_DNA"/>
</dbReference>
<dbReference type="InterPro" id="IPR003660">
    <property type="entry name" value="HAMP_dom"/>
</dbReference>
<protein>
    <recommendedName>
        <fullName evidence="12">Methyl-accepting chemotaxis protein</fullName>
    </recommendedName>
</protein>
<dbReference type="PANTHER" id="PTHR32089:SF112">
    <property type="entry name" value="LYSOZYME-LIKE PROTEIN-RELATED"/>
    <property type="match status" value="1"/>
</dbReference>
<comment type="similarity">
    <text evidence="5">Belongs to the methyl-accepting chemotaxis (MCP) protein family.</text>
</comment>
<evidence type="ECO:0000256" key="3">
    <source>
        <dbReference type="ARBA" id="ARBA00023136"/>
    </source>
</evidence>
<dbReference type="SUPFAM" id="SSF58104">
    <property type="entry name" value="Methyl-accepting chemotaxis protein (MCP) signaling domain"/>
    <property type="match status" value="1"/>
</dbReference>
<sequence length="581" mass="62557">MIQLNCNSVCRSGGARMMRMKIRMKLLVSFSVVLLLLVAMGLTSMLQMNEIGTRVAHIDRDLMPGVIVLSELRAEVREANRLVLRVRLESNPSEQDRLRKDLTKVVSAINEHRISYEKLPATDEENSKFQAFAEKWQKYEQQIPKLIDPSISNEAWDATNAIAHQDFVQSSQLVSELVELNVAYARTTTSEAVAINESSRWYTIILSVAAILIGIAIGLVVSYRISSPVLRLAEQVKRVATGDLTVQPLQVSTKDEVADLADDVNLMTENLRTILQQVSLNSHQVAATSEQLTASAEQTGQVAGQIAESVQDVSLGAEKQLRGIHDSTQVVADISQSVTQIASSIQAVTDATFQATSKAADGQEVVERTVAQMQLIGNKASSTADVIDLLGQKSEEIEQIVSLITSIAGQTNLLALNAAIEAARAGEHGKGFAVVADEVRKLAEQSGDAADHISRLIKEVQEDTSRAISVMGEGTVAVEEGFRMIALTGTAFEQILSSVTTLSEQAQEVSAAVQQVNAGAQTMVGTMEGIAAVSEQAAANTQQVASAVEEQNASMEEISSASHQLSKMAGELQESLSSFKL</sequence>
<evidence type="ECO:0000256" key="7">
    <source>
        <dbReference type="SAM" id="Phobius"/>
    </source>
</evidence>
<evidence type="ECO:0000259" key="9">
    <source>
        <dbReference type="PROSITE" id="PS50885"/>
    </source>
</evidence>
<evidence type="ECO:0008006" key="12">
    <source>
        <dbReference type="Google" id="ProtNLM"/>
    </source>
</evidence>
<keyword evidence="2" id="KW-1003">Cell membrane</keyword>
<name>A0A223D471_9BACL</name>
<dbReference type="Gene3D" id="6.10.340.10">
    <property type="match status" value="1"/>
</dbReference>
<dbReference type="CDD" id="cd06225">
    <property type="entry name" value="HAMP"/>
    <property type="match status" value="1"/>
</dbReference>